<organism evidence="1">
    <name type="scientific">Anguilla anguilla</name>
    <name type="common">European freshwater eel</name>
    <name type="synonym">Muraena anguilla</name>
    <dbReference type="NCBI Taxonomy" id="7936"/>
    <lineage>
        <taxon>Eukaryota</taxon>
        <taxon>Metazoa</taxon>
        <taxon>Chordata</taxon>
        <taxon>Craniata</taxon>
        <taxon>Vertebrata</taxon>
        <taxon>Euteleostomi</taxon>
        <taxon>Actinopterygii</taxon>
        <taxon>Neopterygii</taxon>
        <taxon>Teleostei</taxon>
        <taxon>Anguilliformes</taxon>
        <taxon>Anguillidae</taxon>
        <taxon>Anguilla</taxon>
    </lineage>
</organism>
<reference evidence="1" key="2">
    <citation type="journal article" date="2015" name="Fish Shellfish Immunol.">
        <title>Early steps in the European eel (Anguilla anguilla)-Vibrio vulnificus interaction in the gills: Role of the RtxA13 toxin.</title>
        <authorList>
            <person name="Callol A."/>
            <person name="Pajuelo D."/>
            <person name="Ebbesson L."/>
            <person name="Teles M."/>
            <person name="MacKenzie S."/>
            <person name="Amaro C."/>
        </authorList>
    </citation>
    <scope>NUCLEOTIDE SEQUENCE</scope>
</reference>
<name>A0A0E9W716_ANGAN</name>
<dbReference type="AlphaFoldDB" id="A0A0E9W716"/>
<sequence length="116" mass="13030">MAQLIFRATAECSSCMSASETSSAARAEGCSSGSDGHLSVSVHRAFIWGYDPLAVDNLNSIIHSKIFMSAKDRIYRINMRTARRSSMRDIYCFFLLLLFAPPRPPQDVDFRTRAFN</sequence>
<protein>
    <submittedName>
        <fullName evidence="1">Uncharacterized protein</fullName>
    </submittedName>
</protein>
<proteinExistence type="predicted"/>
<reference evidence="1" key="1">
    <citation type="submission" date="2014-11" db="EMBL/GenBank/DDBJ databases">
        <authorList>
            <person name="Amaro Gonzalez C."/>
        </authorList>
    </citation>
    <scope>NUCLEOTIDE SEQUENCE</scope>
</reference>
<dbReference type="EMBL" id="GBXM01022425">
    <property type="protein sequence ID" value="JAH86152.1"/>
    <property type="molecule type" value="Transcribed_RNA"/>
</dbReference>
<evidence type="ECO:0000313" key="1">
    <source>
        <dbReference type="EMBL" id="JAH86152.1"/>
    </source>
</evidence>
<accession>A0A0E9W716</accession>